<dbReference type="GO" id="GO:0005634">
    <property type="term" value="C:nucleus"/>
    <property type="evidence" value="ECO:0007669"/>
    <property type="project" value="TreeGrafter"/>
</dbReference>
<dbReference type="PANTHER" id="PTHR12131">
    <property type="entry name" value="ATP-DEPENDENT RNA AND DNA HELICASE"/>
    <property type="match status" value="1"/>
</dbReference>
<dbReference type="GO" id="GO:0005524">
    <property type="term" value="F:ATP binding"/>
    <property type="evidence" value="ECO:0007669"/>
    <property type="project" value="UniProtKB-KW"/>
</dbReference>
<dbReference type="GO" id="GO:0000460">
    <property type="term" value="P:maturation of 5.8S rRNA"/>
    <property type="evidence" value="ECO:0007669"/>
    <property type="project" value="TreeGrafter"/>
</dbReference>
<dbReference type="OrthoDB" id="64767at2759"/>
<feature type="domain" description="ATP-dependent RNA helicase Ski2/MTR4 C-terminal" evidence="5">
    <location>
        <begin position="230"/>
        <end position="406"/>
    </location>
</feature>
<proteinExistence type="predicted"/>
<gene>
    <name evidence="6" type="ORF">GYMLUDRAFT_241127</name>
</gene>
<accession>A0A0D0D3N6</accession>
<dbReference type="GO" id="GO:0004386">
    <property type="term" value="F:helicase activity"/>
    <property type="evidence" value="ECO:0007669"/>
    <property type="project" value="UniProtKB-KW"/>
</dbReference>
<dbReference type="SMART" id="SM01142">
    <property type="entry name" value="DSHCT"/>
    <property type="match status" value="1"/>
</dbReference>
<sequence length="406" mass="44693">MGTGRIVAEACIVSSPEGADVIPVGTVGRIAGFCDVEMDTYLGPVLGEDTIAACSGKKEWSMGAVIMRLKLMVSFPASDAVRDRDFTLAAGWKWKRALKHLSWRQNRSRGLPRPPAFVSGFYVFVEEETRFPIQFCTGILCASVRRCRLGREKDEECGKGLEYGSEIGVGVTGRTGETDGTGGELACTMAWRRLETRNTRGAQCGGGSWGKFNVQEEERVARHHSVTQETSTGIVETKGRVACEISSGDELLLTELIFNGTFNTLAPENCAALLSCFVFDEKSEKQTKLGEGLAAPLRIMQELAKRFAEISIESKLPMDEEKYVASFKDAVVQWCGGALFSDICKLTDDIFEGSVIRVFRRLGELLRQMAMAAKVIGNTELQEKFEKTSEMLERSNSVIFCSSLYL</sequence>
<keyword evidence="7" id="KW-1185">Reference proteome</keyword>
<evidence type="ECO:0000313" key="7">
    <source>
        <dbReference type="Proteomes" id="UP000053593"/>
    </source>
</evidence>
<reference evidence="6 7" key="1">
    <citation type="submission" date="2014-04" db="EMBL/GenBank/DDBJ databases">
        <title>Evolutionary Origins and Diversification of the Mycorrhizal Mutualists.</title>
        <authorList>
            <consortium name="DOE Joint Genome Institute"/>
            <consortium name="Mycorrhizal Genomics Consortium"/>
            <person name="Kohler A."/>
            <person name="Kuo A."/>
            <person name="Nagy L.G."/>
            <person name="Floudas D."/>
            <person name="Copeland A."/>
            <person name="Barry K.W."/>
            <person name="Cichocki N."/>
            <person name="Veneault-Fourrey C."/>
            <person name="LaButti K."/>
            <person name="Lindquist E.A."/>
            <person name="Lipzen A."/>
            <person name="Lundell T."/>
            <person name="Morin E."/>
            <person name="Murat C."/>
            <person name="Riley R."/>
            <person name="Ohm R."/>
            <person name="Sun H."/>
            <person name="Tunlid A."/>
            <person name="Henrissat B."/>
            <person name="Grigoriev I.V."/>
            <person name="Hibbett D.S."/>
            <person name="Martin F."/>
        </authorList>
    </citation>
    <scope>NUCLEOTIDE SEQUENCE [LARGE SCALE GENOMIC DNA]</scope>
    <source>
        <strain evidence="6 7">FD-317 M1</strain>
    </source>
</reference>
<organism evidence="6 7">
    <name type="scientific">Collybiopsis luxurians FD-317 M1</name>
    <dbReference type="NCBI Taxonomy" id="944289"/>
    <lineage>
        <taxon>Eukaryota</taxon>
        <taxon>Fungi</taxon>
        <taxon>Dikarya</taxon>
        <taxon>Basidiomycota</taxon>
        <taxon>Agaricomycotina</taxon>
        <taxon>Agaricomycetes</taxon>
        <taxon>Agaricomycetidae</taxon>
        <taxon>Agaricales</taxon>
        <taxon>Marasmiineae</taxon>
        <taxon>Omphalotaceae</taxon>
        <taxon>Collybiopsis</taxon>
        <taxon>Collybiopsis luxurians</taxon>
    </lineage>
</organism>
<dbReference type="PANTHER" id="PTHR12131:SF7">
    <property type="entry name" value="EXOSOME RNA HELICASE MTR4"/>
    <property type="match status" value="1"/>
</dbReference>
<dbReference type="InterPro" id="IPR050699">
    <property type="entry name" value="RNA-DNA_Helicase"/>
</dbReference>
<evidence type="ECO:0000259" key="5">
    <source>
        <dbReference type="SMART" id="SM01142"/>
    </source>
</evidence>
<dbReference type="GO" id="GO:0016787">
    <property type="term" value="F:hydrolase activity"/>
    <property type="evidence" value="ECO:0007669"/>
    <property type="project" value="UniProtKB-KW"/>
</dbReference>
<dbReference type="AlphaFoldDB" id="A0A0D0D3N6"/>
<name>A0A0D0D3N6_9AGAR</name>
<dbReference type="Pfam" id="PF08148">
    <property type="entry name" value="DSHCT"/>
    <property type="match status" value="1"/>
</dbReference>
<dbReference type="InterPro" id="IPR012961">
    <property type="entry name" value="Ski2/MTR4_C"/>
</dbReference>
<dbReference type="HOGENOM" id="CLU_678030_0_0_1"/>
<keyword evidence="3" id="KW-0347">Helicase</keyword>
<evidence type="ECO:0000313" key="6">
    <source>
        <dbReference type="EMBL" id="KIK63893.1"/>
    </source>
</evidence>
<evidence type="ECO:0000256" key="3">
    <source>
        <dbReference type="ARBA" id="ARBA00022806"/>
    </source>
</evidence>
<keyword evidence="1" id="KW-0547">Nucleotide-binding</keyword>
<keyword evidence="4" id="KW-0067">ATP-binding</keyword>
<keyword evidence="2" id="KW-0378">Hydrolase</keyword>
<dbReference type="EMBL" id="KN834762">
    <property type="protein sequence ID" value="KIK63893.1"/>
    <property type="molecule type" value="Genomic_DNA"/>
</dbReference>
<evidence type="ECO:0000256" key="4">
    <source>
        <dbReference type="ARBA" id="ARBA00022840"/>
    </source>
</evidence>
<protein>
    <recommendedName>
        <fullName evidence="5">ATP-dependent RNA helicase Ski2/MTR4 C-terminal domain-containing protein</fullName>
    </recommendedName>
</protein>
<evidence type="ECO:0000256" key="2">
    <source>
        <dbReference type="ARBA" id="ARBA00022801"/>
    </source>
</evidence>
<dbReference type="Proteomes" id="UP000053593">
    <property type="component" value="Unassembled WGS sequence"/>
</dbReference>
<evidence type="ECO:0000256" key="1">
    <source>
        <dbReference type="ARBA" id="ARBA00022741"/>
    </source>
</evidence>
<dbReference type="Gene3D" id="1.10.3380.30">
    <property type="match status" value="1"/>
</dbReference>